<feature type="region of interest" description="Disordered" evidence="6">
    <location>
        <begin position="399"/>
        <end position="424"/>
    </location>
</feature>
<feature type="transmembrane region" description="Helical" evidence="7">
    <location>
        <begin position="308"/>
        <end position="330"/>
    </location>
</feature>
<evidence type="ECO:0000313" key="10">
    <source>
        <dbReference type="Proteomes" id="UP001642720"/>
    </source>
</evidence>
<dbReference type="InterPro" id="IPR049326">
    <property type="entry name" value="Rhodopsin_dom_fungi"/>
</dbReference>
<name>A0ABY2H3K3_9HYPO</name>
<reference evidence="9 10" key="1">
    <citation type="submission" date="2018-01" db="EMBL/GenBank/DDBJ databases">
        <title>Genome characterization of the sugarcane-associated fungus Trichoderma ghanense CCMA-1212 and their application in lignocelulose bioconversion.</title>
        <authorList>
            <person name="Steindorff A.S."/>
            <person name="Mendes T.D."/>
            <person name="Vilela E.S.D."/>
            <person name="Rodrigues D.S."/>
            <person name="Formighieri E.F."/>
            <person name="Melo I.S."/>
            <person name="Favaro L.C.L."/>
        </authorList>
    </citation>
    <scope>NUCLEOTIDE SEQUENCE [LARGE SCALE GENOMIC DNA]</scope>
    <source>
        <strain evidence="9 10">CCMA-1212</strain>
    </source>
</reference>
<dbReference type="Proteomes" id="UP001642720">
    <property type="component" value="Unassembled WGS sequence"/>
</dbReference>
<evidence type="ECO:0000256" key="7">
    <source>
        <dbReference type="SAM" id="Phobius"/>
    </source>
</evidence>
<feature type="transmembrane region" description="Helical" evidence="7">
    <location>
        <begin position="188"/>
        <end position="211"/>
    </location>
</feature>
<keyword evidence="3 7" id="KW-1133">Transmembrane helix</keyword>
<dbReference type="PANTHER" id="PTHR33048:SF47">
    <property type="entry name" value="INTEGRAL MEMBRANE PROTEIN-RELATED"/>
    <property type="match status" value="1"/>
</dbReference>
<proteinExistence type="inferred from homology"/>
<keyword evidence="2 7" id="KW-0812">Transmembrane</keyword>
<dbReference type="EMBL" id="PPTA01000008">
    <property type="protein sequence ID" value="TFB01648.1"/>
    <property type="molecule type" value="Genomic_DNA"/>
</dbReference>
<feature type="transmembrane region" description="Helical" evidence="7">
    <location>
        <begin position="29"/>
        <end position="49"/>
    </location>
</feature>
<comment type="caution">
    <text evidence="9">The sequence shown here is derived from an EMBL/GenBank/DDBJ whole genome shotgun (WGS) entry which is preliminary data.</text>
</comment>
<dbReference type="RefSeq" id="XP_073557849.1">
    <property type="nucleotide sequence ID" value="XM_073703764.1"/>
</dbReference>
<gene>
    <name evidence="9" type="ORF">CCMA1212_006550</name>
</gene>
<sequence length="424" mass="46680">MIDLGIDGPLLSRRDAIDDGDPNPRGENLAHLSIIFVCLAGFFVILRLLTRHFHTKVFGADDVLIVVALMEQSPNLSVWSFCSIGSFRLHDGCLQWRFVSVKLLFPFVASHKTPEASPSTLTANKKRNSTEAGNGFGLHSNQIDQDHKVLAFKWFFAAQILYKVATCLTKSSLGMLYLRIFPGHKFRIAVISVVGVTVAYTFAAVLLTVFACKPIEKAWRKTLPGVCVNSISIWYSTSVLNIVTDILIIGLPVNEIRRLQLPLARKLLLCALFSLGVFVIACTVIRMITVSPQTTASDQTYYQAVSNSWTFVETNVGIMCACLPIVWVPITRQILRLCGLGGKATTATSKPGQTYAFGSHGLASSGRGRTSRCDAEGDSVEELMFAGIKMTRRFSAHVVREDKGQKEASTSDRPWEHVHRSAPS</sequence>
<evidence type="ECO:0000256" key="4">
    <source>
        <dbReference type="ARBA" id="ARBA00023136"/>
    </source>
</evidence>
<evidence type="ECO:0000256" key="6">
    <source>
        <dbReference type="SAM" id="MobiDB-lite"/>
    </source>
</evidence>
<evidence type="ECO:0000256" key="3">
    <source>
        <dbReference type="ARBA" id="ARBA00022989"/>
    </source>
</evidence>
<feature type="transmembrane region" description="Helical" evidence="7">
    <location>
        <begin position="231"/>
        <end position="254"/>
    </location>
</feature>
<organism evidence="9 10">
    <name type="scientific">Trichoderma ghanense</name>
    <dbReference type="NCBI Taxonomy" id="65468"/>
    <lineage>
        <taxon>Eukaryota</taxon>
        <taxon>Fungi</taxon>
        <taxon>Dikarya</taxon>
        <taxon>Ascomycota</taxon>
        <taxon>Pezizomycotina</taxon>
        <taxon>Sordariomycetes</taxon>
        <taxon>Hypocreomycetidae</taxon>
        <taxon>Hypocreales</taxon>
        <taxon>Hypocreaceae</taxon>
        <taxon>Trichoderma</taxon>
    </lineage>
</organism>
<accession>A0ABY2H3K3</accession>
<dbReference type="PANTHER" id="PTHR33048">
    <property type="entry name" value="PTH11-LIKE INTEGRAL MEMBRANE PROTEIN (AFU_ORTHOLOGUE AFUA_5G11245)"/>
    <property type="match status" value="1"/>
</dbReference>
<dbReference type="Pfam" id="PF20684">
    <property type="entry name" value="Fung_rhodopsin"/>
    <property type="match status" value="1"/>
</dbReference>
<evidence type="ECO:0000313" key="9">
    <source>
        <dbReference type="EMBL" id="TFB01648.1"/>
    </source>
</evidence>
<dbReference type="InterPro" id="IPR052337">
    <property type="entry name" value="SAT4-like"/>
</dbReference>
<keyword evidence="10" id="KW-1185">Reference proteome</keyword>
<feature type="domain" description="Rhodopsin" evidence="8">
    <location>
        <begin position="131"/>
        <end position="331"/>
    </location>
</feature>
<feature type="transmembrane region" description="Helical" evidence="7">
    <location>
        <begin position="266"/>
        <end position="288"/>
    </location>
</feature>
<evidence type="ECO:0000256" key="2">
    <source>
        <dbReference type="ARBA" id="ARBA00022692"/>
    </source>
</evidence>
<comment type="similarity">
    <text evidence="5">Belongs to the SAT4 family.</text>
</comment>
<keyword evidence="4 7" id="KW-0472">Membrane</keyword>
<comment type="subcellular location">
    <subcellularLocation>
        <location evidence="1">Membrane</location>
        <topology evidence="1">Multi-pass membrane protein</topology>
    </subcellularLocation>
</comment>
<evidence type="ECO:0000259" key="8">
    <source>
        <dbReference type="Pfam" id="PF20684"/>
    </source>
</evidence>
<evidence type="ECO:0000256" key="5">
    <source>
        <dbReference type="ARBA" id="ARBA00038359"/>
    </source>
</evidence>
<dbReference type="GeneID" id="300578214"/>
<protein>
    <recommendedName>
        <fullName evidence="8">Rhodopsin domain-containing protein</fullName>
    </recommendedName>
</protein>
<evidence type="ECO:0000256" key="1">
    <source>
        <dbReference type="ARBA" id="ARBA00004141"/>
    </source>
</evidence>